<feature type="non-terminal residue" evidence="2">
    <location>
        <position position="664"/>
    </location>
</feature>
<name>A0A9N9JU01_9GLOM</name>
<dbReference type="EMBL" id="CAJVQA010029532">
    <property type="protein sequence ID" value="CAG8797211.1"/>
    <property type="molecule type" value="Genomic_DNA"/>
</dbReference>
<keyword evidence="3" id="KW-1185">Reference proteome</keyword>
<dbReference type="InterPro" id="IPR001245">
    <property type="entry name" value="Ser-Thr/Tyr_kinase_cat_dom"/>
</dbReference>
<feature type="domain" description="Protein kinase" evidence="1">
    <location>
        <begin position="332"/>
        <end position="599"/>
    </location>
</feature>
<accession>A0A9N9JU01</accession>
<gene>
    <name evidence="2" type="ORF">CPELLU_LOCUS17418</name>
</gene>
<dbReference type="OrthoDB" id="2397904at2759"/>
<protein>
    <submittedName>
        <fullName evidence="2">4201_t:CDS:1</fullName>
    </submittedName>
</protein>
<dbReference type="AlphaFoldDB" id="A0A9N9JU01"/>
<dbReference type="PANTHER" id="PTHR23257">
    <property type="entry name" value="SERINE-THREONINE PROTEIN KINASE"/>
    <property type="match status" value="1"/>
</dbReference>
<dbReference type="GO" id="GO:0005737">
    <property type="term" value="C:cytoplasm"/>
    <property type="evidence" value="ECO:0007669"/>
    <property type="project" value="TreeGrafter"/>
</dbReference>
<dbReference type="PROSITE" id="PS50011">
    <property type="entry name" value="PROTEIN_KINASE_DOM"/>
    <property type="match status" value="1"/>
</dbReference>
<dbReference type="SUPFAM" id="SSF56112">
    <property type="entry name" value="Protein kinase-like (PK-like)"/>
    <property type="match status" value="1"/>
</dbReference>
<dbReference type="Proteomes" id="UP000789759">
    <property type="component" value="Unassembled WGS sequence"/>
</dbReference>
<comment type="caution">
    <text evidence="2">The sequence shown here is derived from an EMBL/GenBank/DDBJ whole genome shotgun (WGS) entry which is preliminary data.</text>
</comment>
<evidence type="ECO:0000259" key="1">
    <source>
        <dbReference type="PROSITE" id="PS50011"/>
    </source>
</evidence>
<reference evidence="2" key="1">
    <citation type="submission" date="2021-06" db="EMBL/GenBank/DDBJ databases">
        <authorList>
            <person name="Kallberg Y."/>
            <person name="Tangrot J."/>
            <person name="Rosling A."/>
        </authorList>
    </citation>
    <scope>NUCLEOTIDE SEQUENCE</scope>
    <source>
        <strain evidence="2">FL966</strain>
    </source>
</reference>
<dbReference type="GO" id="GO:0005524">
    <property type="term" value="F:ATP binding"/>
    <property type="evidence" value="ECO:0007669"/>
    <property type="project" value="InterPro"/>
</dbReference>
<dbReference type="PANTHER" id="PTHR23257:SF963">
    <property type="entry name" value="AT08303P"/>
    <property type="match status" value="1"/>
</dbReference>
<dbReference type="InterPro" id="IPR011009">
    <property type="entry name" value="Kinase-like_dom_sf"/>
</dbReference>
<organism evidence="2 3">
    <name type="scientific">Cetraspora pellucida</name>
    <dbReference type="NCBI Taxonomy" id="1433469"/>
    <lineage>
        <taxon>Eukaryota</taxon>
        <taxon>Fungi</taxon>
        <taxon>Fungi incertae sedis</taxon>
        <taxon>Mucoromycota</taxon>
        <taxon>Glomeromycotina</taxon>
        <taxon>Glomeromycetes</taxon>
        <taxon>Diversisporales</taxon>
        <taxon>Gigasporaceae</taxon>
        <taxon>Cetraspora</taxon>
    </lineage>
</organism>
<evidence type="ECO:0000313" key="3">
    <source>
        <dbReference type="Proteomes" id="UP000789759"/>
    </source>
</evidence>
<dbReference type="Pfam" id="PF07714">
    <property type="entry name" value="PK_Tyr_Ser-Thr"/>
    <property type="match status" value="1"/>
</dbReference>
<dbReference type="GO" id="GO:0007165">
    <property type="term" value="P:signal transduction"/>
    <property type="evidence" value="ECO:0007669"/>
    <property type="project" value="TreeGrafter"/>
</dbReference>
<dbReference type="InterPro" id="IPR000719">
    <property type="entry name" value="Prot_kinase_dom"/>
</dbReference>
<sequence length="664" mass="76961">KRITICPNSVCHCDEKLEVIEDCEHCKNNTKCEEEYMIICDDCLHEVLEREFVNWSSGNLQIDEFIRKAQQSLPYSRYPEWIPYNCFTEIKIIIRGELGAIISAKWSQGVKRIQNFNNERYHIRSDPCAVVLKKFINQSLLIETQLQDRSDCCCLYGITQDPSTLEYILVEPTYLCDSCLSNWSSGNLLIDEFIGKARLSSSYSRYPEWIPYNYFIEIKYINRGELGAIISAKWSQGVKKIQRSNNNNKRYYIRSDPCMVVLKFINRFSLIEKQLQDRSDCCCLYGITQDPLTLEYMFVEPTHLCDNCLHRVLKSEFSNWTSESLQIDGFIQQDKFHLISSGFGAAYSARWDKGIKSVSIIDGDKYYTRSDPCTVALKQLKSEKDSVHILFKEIQAQFNCCHLYGVTKNPSTSQYMFVMRYAPQSDLRRFLQKKFDKLTLENKLNIAQSICTELQNIHDKGWVHGDLHCGNILLLNEEDAFISDFGLCRPVNEAQMTEKKFYGVIPNMAPEILRCQSPYSQAGDIYSLGIILWELACGIPAFSNRAHDANLIINICDGLRPKTCHFVPPTYNDMLRKYWDQNPLERPTIAMVLDLIQLLCRRINDRELLNSHNATITYNLMKWKPDIPIHPNAVYKSRVISVNNGYKTRQSNMAISLHYEISDI</sequence>
<proteinExistence type="predicted"/>
<dbReference type="GO" id="GO:0004672">
    <property type="term" value="F:protein kinase activity"/>
    <property type="evidence" value="ECO:0007669"/>
    <property type="project" value="InterPro"/>
</dbReference>
<dbReference type="InterPro" id="IPR050167">
    <property type="entry name" value="Ser_Thr_protein_kinase"/>
</dbReference>
<evidence type="ECO:0000313" key="2">
    <source>
        <dbReference type="EMBL" id="CAG8797211.1"/>
    </source>
</evidence>
<dbReference type="Gene3D" id="1.10.510.10">
    <property type="entry name" value="Transferase(Phosphotransferase) domain 1"/>
    <property type="match status" value="1"/>
</dbReference>